<dbReference type="RefSeq" id="XP_067918558.1">
    <property type="nucleotide sequence ID" value="XM_068069472.1"/>
</dbReference>
<comment type="caution">
    <text evidence="1">The sequence shown here is derived from an EMBL/GenBank/DDBJ whole genome shotgun (WGS) entry which is preliminary data.</text>
</comment>
<sequence>MCAQLSHNLMQHPVSVGKDSERTSCPPLHLIFLLNKCNSLRPQQEQPRHRGRFFSSGR</sequence>
<dbReference type="EMBL" id="MIGC01005552">
    <property type="protein sequence ID" value="PHJ16833.1"/>
    <property type="molecule type" value="Genomic_DNA"/>
</dbReference>
<reference evidence="1 2" key="1">
    <citation type="journal article" date="2017" name="Int. J. Parasitol.">
        <title>The genome of the protozoan parasite Cystoisospora suis and a reverse vaccinology approach to identify vaccine candidates.</title>
        <authorList>
            <person name="Palmieri N."/>
            <person name="Shrestha A."/>
            <person name="Ruttkowski B."/>
            <person name="Beck T."/>
            <person name="Vogl C."/>
            <person name="Tomley F."/>
            <person name="Blake D.P."/>
            <person name="Joachim A."/>
        </authorList>
    </citation>
    <scope>NUCLEOTIDE SEQUENCE [LARGE SCALE GENOMIC DNA]</scope>
    <source>
        <strain evidence="1 2">Wien I</strain>
    </source>
</reference>
<organism evidence="1 2">
    <name type="scientific">Cystoisospora suis</name>
    <dbReference type="NCBI Taxonomy" id="483139"/>
    <lineage>
        <taxon>Eukaryota</taxon>
        <taxon>Sar</taxon>
        <taxon>Alveolata</taxon>
        <taxon>Apicomplexa</taxon>
        <taxon>Conoidasida</taxon>
        <taxon>Coccidia</taxon>
        <taxon>Eucoccidiorida</taxon>
        <taxon>Eimeriorina</taxon>
        <taxon>Sarcocystidae</taxon>
        <taxon>Cystoisospora</taxon>
    </lineage>
</organism>
<gene>
    <name evidence="1" type="ORF">CSUI_009356</name>
</gene>
<accession>A0A2C6KKC3</accession>
<dbReference type="Proteomes" id="UP000221165">
    <property type="component" value="Unassembled WGS sequence"/>
</dbReference>
<name>A0A2C6KKC3_9APIC</name>
<protein>
    <submittedName>
        <fullName evidence="1">Uncharacterized protein</fullName>
    </submittedName>
</protein>
<evidence type="ECO:0000313" key="1">
    <source>
        <dbReference type="EMBL" id="PHJ16833.1"/>
    </source>
</evidence>
<evidence type="ECO:0000313" key="2">
    <source>
        <dbReference type="Proteomes" id="UP000221165"/>
    </source>
</evidence>
<keyword evidence="2" id="KW-1185">Reference proteome</keyword>
<dbReference type="VEuPathDB" id="ToxoDB:CSUI_009356"/>
<proteinExistence type="predicted"/>
<dbReference type="AlphaFoldDB" id="A0A2C6KKC3"/>
<dbReference type="GeneID" id="94432683"/>